<protein>
    <submittedName>
        <fullName evidence="1">Major capsid protein</fullName>
    </submittedName>
</protein>
<dbReference type="PIRSF" id="PIRSF029202">
    <property type="entry name" value="UCP029202"/>
    <property type="match status" value="1"/>
</dbReference>
<dbReference type="InterPro" id="IPR020049">
    <property type="entry name" value="Major_capsid-like"/>
</dbReference>
<reference evidence="1 2" key="1">
    <citation type="submission" date="2015-09" db="EMBL/GenBank/DDBJ databases">
        <title>Preliminary characterization of a novel lytic bacteriophage as a possible biocontrol agent against multidrug resistant Shiga toxin-producing Escherichia coli (STEC).</title>
        <authorList>
            <person name="Amarillas L."/>
            <person name="Leon-Felix J."/>
        </authorList>
    </citation>
    <scope>NUCLEOTIDE SEQUENCE [LARGE SCALE GENOMIC DNA]</scope>
</reference>
<name>A0A0P0IXX8_9CAUD</name>
<sequence length="319" mass="34970">MHLNMTIKLDAFEQEKITNHLRAMGVDKADAAGIWTVKQLTASLNKAYETEYDQNSVVNLFPVSNEIPGYAKYFEYPVFDGVGIAQIVADYTDDLPLVDALATERQGKVFRFGNAFLISIDEIKVGQATGQSLSTRKQSLAFEAHDKLLDKLVWSGSTAHGIPSVFDYPNINNVVSGGSWSQPTTAVSDITSLLDIIETSTNGQHRATHLLLPTTARRIMQNLVPGTSVSYGEFFRQNNSGVTVEFVQYLNDYNGTGTSAAIAYEKDPNNMAIEIPEATNALPAQPRDLHFRVPVTSKATGLIVFRPLTMAVMKGITFA</sequence>
<keyword evidence="2" id="KW-1185">Reference proteome</keyword>
<evidence type="ECO:0000313" key="2">
    <source>
        <dbReference type="Proteomes" id="UP000229605"/>
    </source>
</evidence>
<gene>
    <name evidence="1" type="ORF">C119_4</name>
</gene>
<organism evidence="1 2">
    <name type="scientific">Escherichia phage C119</name>
    <dbReference type="NCBI Taxonomy" id="1735565"/>
    <lineage>
        <taxon>Viruses</taxon>
        <taxon>Duplodnaviria</taxon>
        <taxon>Heunggongvirae</taxon>
        <taxon>Uroviricota</taxon>
        <taxon>Caudoviricetes</taxon>
        <taxon>Drexlerviridae</taxon>
        <taxon>Rogunavirinae</taxon>
        <taxon>Rogunavirus</taxon>
        <taxon>Rogunavirus C119</taxon>
    </lineage>
</organism>
<evidence type="ECO:0000313" key="1">
    <source>
        <dbReference type="EMBL" id="ALJ98884.1"/>
    </source>
</evidence>
<dbReference type="Pfam" id="PF09950">
    <property type="entry name" value="Major_capside"/>
    <property type="match status" value="1"/>
</dbReference>
<proteinExistence type="predicted"/>
<dbReference type="Proteomes" id="UP000229605">
    <property type="component" value="Segment"/>
</dbReference>
<accession>A0A0P0IXX8</accession>
<dbReference type="EMBL" id="KT825490">
    <property type="protein sequence ID" value="ALJ98884.1"/>
    <property type="molecule type" value="Genomic_DNA"/>
</dbReference>